<keyword evidence="2" id="KW-1185">Reference proteome</keyword>
<name>A0ACA9L830_9GLOM</name>
<proteinExistence type="predicted"/>
<comment type="caution">
    <text evidence="1">The sequence shown here is derived from an EMBL/GenBank/DDBJ whole genome shotgun (WGS) entry which is preliminary data.</text>
</comment>
<evidence type="ECO:0000313" key="1">
    <source>
        <dbReference type="EMBL" id="CAG8515943.1"/>
    </source>
</evidence>
<evidence type="ECO:0000313" key="2">
    <source>
        <dbReference type="Proteomes" id="UP000789366"/>
    </source>
</evidence>
<dbReference type="EMBL" id="CAJVPW010002957">
    <property type="protein sequence ID" value="CAG8515943.1"/>
    <property type="molecule type" value="Genomic_DNA"/>
</dbReference>
<organism evidence="1 2">
    <name type="scientific">Cetraspora pellucida</name>
    <dbReference type="NCBI Taxonomy" id="1433469"/>
    <lineage>
        <taxon>Eukaryota</taxon>
        <taxon>Fungi</taxon>
        <taxon>Fungi incertae sedis</taxon>
        <taxon>Mucoromycota</taxon>
        <taxon>Glomeromycotina</taxon>
        <taxon>Glomeromycetes</taxon>
        <taxon>Diversisporales</taxon>
        <taxon>Gigasporaceae</taxon>
        <taxon>Cetraspora</taxon>
    </lineage>
</organism>
<gene>
    <name evidence="1" type="ORF">SPELUC_LOCUS3699</name>
</gene>
<reference evidence="1" key="1">
    <citation type="submission" date="2021-06" db="EMBL/GenBank/DDBJ databases">
        <authorList>
            <person name="Kallberg Y."/>
            <person name="Tangrot J."/>
            <person name="Rosling A."/>
        </authorList>
    </citation>
    <scope>NUCLEOTIDE SEQUENCE</scope>
    <source>
        <strain evidence="1">28 12/20/2015</strain>
    </source>
</reference>
<dbReference type="Proteomes" id="UP000789366">
    <property type="component" value="Unassembled WGS sequence"/>
</dbReference>
<sequence>MKRLIKEVIKKYDKKIAIESSNAVLELEEHLDKIVANLMDVELEIIKIAKLWHAVIKRAAITDEFDRKGYEEARVKLENSKEDFEKLRLILEEIYQTPVNKKIQEKASRNTKKESKAERESRTKKKLEEIFKQRKEKTLQYDTPKQTTTTESKSVHKQQNQSSVLEISKDYITIWNLPTWARRSQ</sequence>
<feature type="non-terminal residue" evidence="1">
    <location>
        <position position="185"/>
    </location>
</feature>
<protein>
    <submittedName>
        <fullName evidence="1">11315_t:CDS:1</fullName>
    </submittedName>
</protein>
<accession>A0ACA9L830</accession>